<keyword evidence="4 5" id="KW-0833">Ubl conjugation pathway</keyword>
<dbReference type="EC" id="2.3.2.26" evidence="2"/>
<evidence type="ECO:0000256" key="4">
    <source>
        <dbReference type="ARBA" id="ARBA00022786"/>
    </source>
</evidence>
<evidence type="ECO:0000256" key="6">
    <source>
        <dbReference type="SAM" id="MobiDB-lite"/>
    </source>
</evidence>
<dbReference type="GO" id="GO:0061630">
    <property type="term" value="F:ubiquitin protein ligase activity"/>
    <property type="evidence" value="ECO:0007669"/>
    <property type="project" value="UniProtKB-EC"/>
</dbReference>
<sequence>MIEAIKTAAVKFTENLETTRLQKRNKRIVKAIVITLMNPAIVTIKDSYGNYIFPKICRFGNTLPSSDQKMLLRHFVSVPEYESTEMPIEKSIPLKEFIETIEEFSGNDKLFKFESLDTKSEKYNTNSLNNQIETTNLDINQNITVNKKKSFTPENQKDNKKVRLTEKPSSENCKSNLLNNNDISALGISSNEHEGNGYNSYDTDTRIDGKSLSSLTLNNSTNKLSILKSTNETQNTKKILEPTRSIGDIKNISSGISNQKQIKDSHSTYNIASQNGKKNENEVIRGKNAHRDTSDSFISILGKSAIENDSNFRIRENTENKREKSIFQIHENGQTIEIVDNSDGDSDDDLYDSDESIYSTGERKKHGSDSDSVSESQMNYDIDTDQDNDSLSYFSSESDMETLPIKNSYTEEMMELSEFFGVNSLELMTSEEIQTKNLNSIVNEIVNKNKNIIDRIKIAKKANKVSRGLSYFEGLRERDKIRSTQFMFIVTTFQQFITLHAKEVLAELYKTKPNPTKTEISIALKTPTMVQTIQFFGLFYRYNIKRDFVSTCVFYNDVINEYIDIKDDFHQYKIVEGFSFSNYAFILNPLTKNEIIKLENSMTMRTELQDSFFHAMFAGVTCPYLVLEIRRDWLVRDTMCQLQLKTPSDLRKQLKVRFVGEEGIDEGGVQKEFFQLLVREMFDEKYGMFYANQDSNACWLVAEPEADELYLQEIKLMGMVLGLAIYNGVILNIHFPLALYKKLLGIPVYLNDLKQLDPDLYTSLIKILHVYTKEEIELTDQTFEITIKQIGRTQQAQLLPDGNQYKLEDHNKIEFVNSYVDYIFNLSCDKQFELFREGFLDIVGNTFVMNLCPNELELIICGSSDLDFDVLDKATVYDGGYSRETPVIEYFWEVVKEFSTEFKKKLLFFTTGSDRVPIGGLSRMRFVIVKNGIDSHRLPTSHTCFNALLLPEYNSKAKLKELLITAINNAEGFGMM</sequence>
<gene>
    <name evidence="8" type="ORF">BB559_007167</name>
</gene>
<feature type="active site" description="Glycyl thioester intermediate" evidence="5">
    <location>
        <position position="944"/>
    </location>
</feature>
<evidence type="ECO:0000313" key="8">
    <source>
        <dbReference type="EMBL" id="PVU85179.1"/>
    </source>
</evidence>
<dbReference type="EMBL" id="MBFT01001139">
    <property type="protein sequence ID" value="PVU85179.1"/>
    <property type="molecule type" value="Genomic_DNA"/>
</dbReference>
<dbReference type="Proteomes" id="UP000245699">
    <property type="component" value="Unassembled WGS sequence"/>
</dbReference>
<dbReference type="GO" id="GO:0000209">
    <property type="term" value="P:protein polyubiquitination"/>
    <property type="evidence" value="ECO:0007669"/>
    <property type="project" value="InterPro"/>
</dbReference>
<evidence type="ECO:0000259" key="7">
    <source>
        <dbReference type="PROSITE" id="PS50237"/>
    </source>
</evidence>
<feature type="compositionally biased region" description="Acidic residues" evidence="6">
    <location>
        <begin position="340"/>
        <end position="355"/>
    </location>
</feature>
<feature type="region of interest" description="Disordered" evidence="6">
    <location>
        <begin position="146"/>
        <end position="178"/>
    </location>
</feature>
<evidence type="ECO:0000256" key="1">
    <source>
        <dbReference type="ARBA" id="ARBA00000885"/>
    </source>
</evidence>
<keyword evidence="9" id="KW-1185">Reference proteome</keyword>
<evidence type="ECO:0000313" key="9">
    <source>
        <dbReference type="Proteomes" id="UP000245699"/>
    </source>
</evidence>
<dbReference type="Gene3D" id="3.30.2160.10">
    <property type="entry name" value="Hect, E3 ligase catalytic domain"/>
    <property type="match status" value="1"/>
</dbReference>
<dbReference type="CDD" id="cd00078">
    <property type="entry name" value="HECTc"/>
    <property type="match status" value="1"/>
</dbReference>
<dbReference type="PROSITE" id="PS50237">
    <property type="entry name" value="HECT"/>
    <property type="match status" value="1"/>
</dbReference>
<dbReference type="AlphaFoldDB" id="A0A2T9XYK5"/>
<dbReference type="Pfam" id="PF00632">
    <property type="entry name" value="HECT"/>
    <property type="match status" value="1"/>
</dbReference>
<evidence type="ECO:0000256" key="2">
    <source>
        <dbReference type="ARBA" id="ARBA00012485"/>
    </source>
</evidence>
<dbReference type="InterPro" id="IPR044611">
    <property type="entry name" value="E3A/B/C-like"/>
</dbReference>
<dbReference type="STRING" id="61424.A0A2T9XYK5"/>
<evidence type="ECO:0000256" key="3">
    <source>
        <dbReference type="ARBA" id="ARBA00022679"/>
    </source>
</evidence>
<feature type="region of interest" description="Disordered" evidence="6">
    <location>
        <begin position="338"/>
        <end position="389"/>
    </location>
</feature>
<protein>
    <recommendedName>
        <fullName evidence="2">HECT-type E3 ubiquitin transferase</fullName>
        <ecNumber evidence="2">2.3.2.26</ecNumber>
    </recommendedName>
</protein>
<feature type="compositionally biased region" description="Basic and acidic residues" evidence="6">
    <location>
        <begin position="155"/>
        <end position="169"/>
    </location>
</feature>
<dbReference type="SUPFAM" id="SSF56204">
    <property type="entry name" value="Hect, E3 ligase catalytic domain"/>
    <property type="match status" value="1"/>
</dbReference>
<feature type="domain" description="HECT" evidence="7">
    <location>
        <begin position="646"/>
        <end position="976"/>
    </location>
</feature>
<feature type="compositionally biased region" description="Polar residues" evidence="6">
    <location>
        <begin position="370"/>
        <end position="379"/>
    </location>
</feature>
<proteinExistence type="predicted"/>
<dbReference type="Gene3D" id="3.90.1750.10">
    <property type="entry name" value="Hect, E3 ligase catalytic domains"/>
    <property type="match status" value="1"/>
</dbReference>
<name>A0A2T9XYK5_9FUNG</name>
<dbReference type="PANTHER" id="PTHR45700">
    <property type="entry name" value="UBIQUITIN-PROTEIN LIGASE E3C"/>
    <property type="match status" value="1"/>
</dbReference>
<dbReference type="InterPro" id="IPR000569">
    <property type="entry name" value="HECT_dom"/>
</dbReference>
<keyword evidence="3" id="KW-0808">Transferase</keyword>
<accession>A0A2T9XYK5</accession>
<comment type="catalytic activity">
    <reaction evidence="1">
        <text>S-ubiquitinyl-[E2 ubiquitin-conjugating enzyme]-L-cysteine + [acceptor protein]-L-lysine = [E2 ubiquitin-conjugating enzyme]-L-cysteine + N(6)-ubiquitinyl-[acceptor protein]-L-lysine.</text>
        <dbReference type="EC" id="2.3.2.26"/>
    </reaction>
</comment>
<dbReference type="PANTHER" id="PTHR45700:SF8">
    <property type="entry name" value="HECT-TYPE E3 UBIQUITIN TRANSFERASE"/>
    <property type="match status" value="1"/>
</dbReference>
<evidence type="ECO:0000256" key="5">
    <source>
        <dbReference type="PROSITE-ProRule" id="PRU00104"/>
    </source>
</evidence>
<dbReference type="FunFam" id="3.30.2410.10:FF:000003">
    <property type="entry name" value="probable E3 ubiquitin-protein ligase HERC4 isoform X1"/>
    <property type="match status" value="1"/>
</dbReference>
<dbReference type="OrthoDB" id="8068875at2759"/>
<dbReference type="Gene3D" id="3.30.2410.10">
    <property type="entry name" value="Hect, E3 ligase catalytic domain"/>
    <property type="match status" value="1"/>
</dbReference>
<dbReference type="InterPro" id="IPR035983">
    <property type="entry name" value="Hect_E3_ubiquitin_ligase"/>
</dbReference>
<reference evidence="8 9" key="1">
    <citation type="journal article" date="2018" name="MBio">
        <title>Comparative Genomics Reveals the Core Gene Toolbox for the Fungus-Insect Symbiosis.</title>
        <authorList>
            <person name="Wang Y."/>
            <person name="Stata M."/>
            <person name="Wang W."/>
            <person name="Stajich J.E."/>
            <person name="White M.M."/>
            <person name="Moncalvo J.M."/>
        </authorList>
    </citation>
    <scope>NUCLEOTIDE SEQUENCE [LARGE SCALE GENOMIC DNA]</scope>
    <source>
        <strain evidence="8 9">AUS-77-4</strain>
    </source>
</reference>
<comment type="caution">
    <text evidence="8">The sequence shown here is derived from an EMBL/GenBank/DDBJ whole genome shotgun (WGS) entry which is preliminary data.</text>
</comment>
<organism evidence="8 9">
    <name type="scientific">Furculomyces boomerangus</name>
    <dbReference type="NCBI Taxonomy" id="61424"/>
    <lineage>
        <taxon>Eukaryota</taxon>
        <taxon>Fungi</taxon>
        <taxon>Fungi incertae sedis</taxon>
        <taxon>Zoopagomycota</taxon>
        <taxon>Kickxellomycotina</taxon>
        <taxon>Harpellomycetes</taxon>
        <taxon>Harpellales</taxon>
        <taxon>Harpellaceae</taxon>
        <taxon>Furculomyces</taxon>
    </lineage>
</organism>
<dbReference type="SMART" id="SM00119">
    <property type="entry name" value="HECTc"/>
    <property type="match status" value="1"/>
</dbReference>